<feature type="domain" description="Pseudouridine synthase II N-terminal" evidence="7">
    <location>
        <begin position="56"/>
        <end position="201"/>
    </location>
</feature>
<comment type="caution">
    <text evidence="9">The sequence shown here is derived from an EMBL/GenBank/DDBJ whole genome shotgun (WGS) entry which is preliminary data.</text>
</comment>
<feature type="domain" description="tRNA pseudouridylate synthase B C-terminal" evidence="8">
    <location>
        <begin position="202"/>
        <end position="258"/>
    </location>
</feature>
<gene>
    <name evidence="5" type="primary">truB</name>
    <name evidence="9" type="ORF">DFR50_14510</name>
</gene>
<dbReference type="EMBL" id="QNRK01000045">
    <property type="protein sequence ID" value="RBP03257.1"/>
    <property type="molecule type" value="Genomic_DNA"/>
</dbReference>
<dbReference type="GO" id="GO:0160148">
    <property type="term" value="F:tRNA pseudouridine(55) synthase activity"/>
    <property type="evidence" value="ECO:0007669"/>
    <property type="project" value="UniProtKB-EC"/>
</dbReference>
<dbReference type="InterPro" id="IPR020103">
    <property type="entry name" value="PsdUridine_synth_cat_dom_sf"/>
</dbReference>
<dbReference type="Proteomes" id="UP000253529">
    <property type="component" value="Unassembled WGS sequence"/>
</dbReference>
<evidence type="ECO:0000256" key="2">
    <source>
        <dbReference type="ARBA" id="ARBA00005642"/>
    </source>
</evidence>
<dbReference type="InterPro" id="IPR002501">
    <property type="entry name" value="PsdUridine_synth_N"/>
</dbReference>
<feature type="active site" description="Nucleophile" evidence="5">
    <location>
        <position position="69"/>
    </location>
</feature>
<dbReference type="AlphaFoldDB" id="A0A366ELH4"/>
<comment type="similarity">
    <text evidence="2 5">Belongs to the pseudouridine synthase TruB family. Type 1 subfamily.</text>
</comment>
<evidence type="ECO:0000259" key="8">
    <source>
        <dbReference type="Pfam" id="PF16198"/>
    </source>
</evidence>
<evidence type="ECO:0000256" key="1">
    <source>
        <dbReference type="ARBA" id="ARBA00000385"/>
    </source>
</evidence>
<protein>
    <recommendedName>
        <fullName evidence="5">tRNA pseudouridine synthase B</fullName>
        <ecNumber evidence="5">5.4.99.25</ecNumber>
    </recommendedName>
    <alternativeName>
        <fullName evidence="5">tRNA pseudouridine(55) synthase</fullName>
        <shortName evidence="5">Psi55 synthase</shortName>
    </alternativeName>
    <alternativeName>
        <fullName evidence="5">tRNA pseudouridylate synthase</fullName>
    </alternativeName>
    <alternativeName>
        <fullName evidence="5">tRNA-uridine isomerase</fullName>
    </alternativeName>
</protein>
<feature type="region of interest" description="Disordered" evidence="6">
    <location>
        <begin position="1"/>
        <end position="26"/>
    </location>
</feature>
<reference evidence="9 10" key="1">
    <citation type="submission" date="2018-06" db="EMBL/GenBank/DDBJ databases">
        <title>Genomic Encyclopedia of Type Strains, Phase IV (KMG-IV): sequencing the most valuable type-strain genomes for metagenomic binning, comparative biology and taxonomic classification.</title>
        <authorList>
            <person name="Goeker M."/>
        </authorList>
    </citation>
    <scope>NUCLEOTIDE SEQUENCE [LARGE SCALE GENOMIC DNA]</scope>
    <source>
        <strain evidence="9 10">DSM 24875</strain>
    </source>
</reference>
<dbReference type="GO" id="GO:0031119">
    <property type="term" value="P:tRNA pseudouridine synthesis"/>
    <property type="evidence" value="ECO:0007669"/>
    <property type="project" value="UniProtKB-UniRule"/>
</dbReference>
<dbReference type="InterPro" id="IPR014780">
    <property type="entry name" value="tRNA_psdUridine_synth_TruB"/>
</dbReference>
<evidence type="ECO:0000256" key="4">
    <source>
        <dbReference type="ARBA" id="ARBA00023235"/>
    </source>
</evidence>
<dbReference type="EC" id="5.4.99.25" evidence="5"/>
<dbReference type="SUPFAM" id="SSF55120">
    <property type="entry name" value="Pseudouridine synthase"/>
    <property type="match status" value="1"/>
</dbReference>
<dbReference type="Gene3D" id="3.30.2350.10">
    <property type="entry name" value="Pseudouridine synthase"/>
    <property type="match status" value="1"/>
</dbReference>
<dbReference type="NCBIfam" id="TIGR00431">
    <property type="entry name" value="TruB"/>
    <property type="match status" value="1"/>
</dbReference>
<dbReference type="GO" id="GO:0003723">
    <property type="term" value="F:RNA binding"/>
    <property type="evidence" value="ECO:0007669"/>
    <property type="project" value="InterPro"/>
</dbReference>
<evidence type="ECO:0000313" key="9">
    <source>
        <dbReference type="EMBL" id="RBP03257.1"/>
    </source>
</evidence>
<sequence length="321" mass="34351">MTDDAIDDRRPAPERPARRARPAQKRSTRIEVNGWINLDKPVGVTSTQAVGRLKFLFNARKAGHAGTLDPLASGVLPVAFGEATKTVPIVQDGAKAYRFRVRWGEESATDDAEGAIVARSDRRPSPAEIEAALPRFVGLIEQTPPTFSAIKIDGARAYDLAREGETFEIAARPIHVYRLALVEAGDDTAVLEAECGKGAYVRAIARDLGRALGCYGHVIELRRTRVGPFSADTGIPLDRLPDDTDLMARAMLPLQAGLSELAALPVDRNGAATLRRGQALLVRGATAPEGPAWASCFGAPIAFGAIEGGYFVSTRVFNVKG</sequence>
<dbReference type="PANTHER" id="PTHR13767">
    <property type="entry name" value="TRNA-PSEUDOURIDINE SYNTHASE"/>
    <property type="match status" value="1"/>
</dbReference>
<comment type="function">
    <text evidence="5">Responsible for synthesis of pseudouridine from uracil-55 in the psi GC loop of transfer RNAs.</text>
</comment>
<dbReference type="GO" id="GO:1990481">
    <property type="term" value="P:mRNA pseudouridine synthesis"/>
    <property type="evidence" value="ECO:0007669"/>
    <property type="project" value="TreeGrafter"/>
</dbReference>
<evidence type="ECO:0000256" key="5">
    <source>
        <dbReference type="HAMAP-Rule" id="MF_01080"/>
    </source>
</evidence>
<accession>A0A366ELH4</accession>
<dbReference type="HAMAP" id="MF_01080">
    <property type="entry name" value="TruB_bact"/>
    <property type="match status" value="1"/>
</dbReference>
<evidence type="ECO:0000259" key="7">
    <source>
        <dbReference type="Pfam" id="PF01509"/>
    </source>
</evidence>
<evidence type="ECO:0000256" key="3">
    <source>
        <dbReference type="ARBA" id="ARBA00022694"/>
    </source>
</evidence>
<dbReference type="InterPro" id="IPR032819">
    <property type="entry name" value="TruB_C"/>
</dbReference>
<keyword evidence="10" id="KW-1185">Reference proteome</keyword>
<dbReference type="CDD" id="cd02573">
    <property type="entry name" value="PseudoU_synth_EcTruB"/>
    <property type="match status" value="1"/>
</dbReference>
<dbReference type="PANTHER" id="PTHR13767:SF2">
    <property type="entry name" value="PSEUDOURIDYLATE SYNTHASE TRUB1"/>
    <property type="match status" value="1"/>
</dbReference>
<dbReference type="Pfam" id="PF01509">
    <property type="entry name" value="TruB_N"/>
    <property type="match status" value="1"/>
</dbReference>
<comment type="catalytic activity">
    <reaction evidence="1 5">
        <text>uridine(55) in tRNA = pseudouridine(55) in tRNA</text>
        <dbReference type="Rhea" id="RHEA:42532"/>
        <dbReference type="Rhea" id="RHEA-COMP:10101"/>
        <dbReference type="Rhea" id="RHEA-COMP:10102"/>
        <dbReference type="ChEBI" id="CHEBI:65314"/>
        <dbReference type="ChEBI" id="CHEBI:65315"/>
        <dbReference type="EC" id="5.4.99.25"/>
    </reaction>
</comment>
<dbReference type="Pfam" id="PF16198">
    <property type="entry name" value="TruB_C_2"/>
    <property type="match status" value="1"/>
</dbReference>
<name>A0A366ELH4_9HYPH</name>
<feature type="compositionally biased region" description="Basic and acidic residues" evidence="6">
    <location>
        <begin position="7"/>
        <end position="17"/>
    </location>
</feature>
<evidence type="ECO:0000256" key="6">
    <source>
        <dbReference type="SAM" id="MobiDB-lite"/>
    </source>
</evidence>
<keyword evidence="4 5" id="KW-0413">Isomerase</keyword>
<proteinExistence type="inferred from homology"/>
<organism evidence="9 10">
    <name type="scientific">Roseiarcus fermentans</name>
    <dbReference type="NCBI Taxonomy" id="1473586"/>
    <lineage>
        <taxon>Bacteria</taxon>
        <taxon>Pseudomonadati</taxon>
        <taxon>Pseudomonadota</taxon>
        <taxon>Alphaproteobacteria</taxon>
        <taxon>Hyphomicrobiales</taxon>
        <taxon>Roseiarcaceae</taxon>
        <taxon>Roseiarcus</taxon>
    </lineage>
</organism>
<evidence type="ECO:0000313" key="10">
    <source>
        <dbReference type="Proteomes" id="UP000253529"/>
    </source>
</evidence>
<keyword evidence="3 5" id="KW-0819">tRNA processing</keyword>